<name>A0A6S6TNB0_9BACT</name>
<dbReference type="GO" id="GO:0016787">
    <property type="term" value="F:hydrolase activity"/>
    <property type="evidence" value="ECO:0007669"/>
    <property type="project" value="InterPro"/>
</dbReference>
<dbReference type="InterPro" id="IPR051158">
    <property type="entry name" value="Metallophosphoesterase_sf"/>
</dbReference>
<dbReference type="PANTHER" id="PTHR31302">
    <property type="entry name" value="TRANSMEMBRANE PROTEIN WITH METALLOPHOSPHOESTERASE DOMAIN-RELATED"/>
    <property type="match status" value="1"/>
</dbReference>
<evidence type="ECO:0000313" key="3">
    <source>
        <dbReference type="EMBL" id="CAA6816456.1"/>
    </source>
</evidence>
<gene>
    <name evidence="3" type="ORF">HELGO_WM27287</name>
</gene>
<feature type="transmembrane region" description="Helical" evidence="1">
    <location>
        <begin position="69"/>
        <end position="93"/>
    </location>
</feature>
<feature type="transmembrane region" description="Helical" evidence="1">
    <location>
        <begin position="39"/>
        <end position="57"/>
    </location>
</feature>
<keyword evidence="1" id="KW-0472">Membrane</keyword>
<dbReference type="AlphaFoldDB" id="A0A6S6TNB0"/>
<dbReference type="PANTHER" id="PTHR31302:SF0">
    <property type="entry name" value="TRANSMEMBRANE PROTEIN WITH METALLOPHOSPHOESTERASE DOMAIN"/>
    <property type="match status" value="1"/>
</dbReference>
<dbReference type="EMBL" id="CACVAW010000069">
    <property type="protein sequence ID" value="CAA6816456.1"/>
    <property type="molecule type" value="Genomic_DNA"/>
</dbReference>
<accession>A0A6S6TNB0</accession>
<proteinExistence type="predicted"/>
<dbReference type="Pfam" id="PF00149">
    <property type="entry name" value="Metallophos"/>
    <property type="match status" value="1"/>
</dbReference>
<dbReference type="SUPFAM" id="SSF56300">
    <property type="entry name" value="Metallo-dependent phosphatases"/>
    <property type="match status" value="1"/>
</dbReference>
<feature type="transmembrane region" description="Helical" evidence="1">
    <location>
        <begin position="114"/>
        <end position="132"/>
    </location>
</feature>
<evidence type="ECO:0000256" key="1">
    <source>
        <dbReference type="SAM" id="Phobius"/>
    </source>
</evidence>
<evidence type="ECO:0000259" key="2">
    <source>
        <dbReference type="Pfam" id="PF00149"/>
    </source>
</evidence>
<sequence length="379" mass="43957">MIFFIFFAFGIFLFATWSSFFGLSYLLKGKFNFEKSFSISLKVIFVVILVKAINELLNIEILLDINRSIIDAFGIIFLIFPFLYFVFLLYILLFVFSKILKFDIQKILSISRKSIGITIVLLSAFIWIYGLYNFTKVNIKEIVISTPKITKEVNILHLTDLQYGSVSKRHLRRVKKTINQLFENENIDFIVNTGDHIDTNNYNINDLKEFDNFEVESFFSLGNHEFYHDYDKSLRLIKNSNYTLLNSKTITKNSIDITGIPDTRNISTFNRKLSQISINSDKFNILLFHRPSFLDSVKNKGFDLMLSGHVHGGQVFPYTLVAKLIFPYSSRLYDYKNLLAYNSSGAGLWGPNVRFASQNEITHIKIIPSKIKDQKSNIY</sequence>
<feature type="domain" description="Calcineurin-like phosphoesterase" evidence="2">
    <location>
        <begin position="154"/>
        <end position="312"/>
    </location>
</feature>
<dbReference type="InterPro" id="IPR004843">
    <property type="entry name" value="Calcineurin-like_PHP"/>
</dbReference>
<organism evidence="3">
    <name type="scientific">uncultured Campylobacterales bacterium</name>
    <dbReference type="NCBI Taxonomy" id="352960"/>
    <lineage>
        <taxon>Bacteria</taxon>
        <taxon>Pseudomonadati</taxon>
        <taxon>Campylobacterota</taxon>
        <taxon>Epsilonproteobacteria</taxon>
        <taxon>Campylobacterales</taxon>
        <taxon>environmental samples</taxon>
    </lineage>
</organism>
<reference evidence="3" key="1">
    <citation type="submission" date="2020-01" db="EMBL/GenBank/DDBJ databases">
        <authorList>
            <person name="Meier V. D."/>
            <person name="Meier V D."/>
        </authorList>
    </citation>
    <scope>NUCLEOTIDE SEQUENCE</scope>
    <source>
        <strain evidence="3">HLG_WM_MAG_12</strain>
    </source>
</reference>
<dbReference type="InterPro" id="IPR029052">
    <property type="entry name" value="Metallo-depent_PP-like"/>
</dbReference>
<protein>
    <recommendedName>
        <fullName evidence="2">Calcineurin-like phosphoesterase domain-containing protein</fullName>
    </recommendedName>
</protein>
<keyword evidence="1" id="KW-0812">Transmembrane</keyword>
<keyword evidence="1" id="KW-1133">Transmembrane helix</keyword>
<dbReference type="Gene3D" id="3.60.21.10">
    <property type="match status" value="1"/>
</dbReference>
<feature type="transmembrane region" description="Helical" evidence="1">
    <location>
        <begin position="6"/>
        <end position="27"/>
    </location>
</feature>